<evidence type="ECO:0000313" key="4">
    <source>
        <dbReference type="EMBL" id="KAK7463398.1"/>
    </source>
</evidence>
<dbReference type="PANTHER" id="PTHR13452">
    <property type="entry name" value="THUMP DOMAIN CONTAINING PROTEIN 1-RELATED"/>
    <property type="match status" value="1"/>
</dbReference>
<feature type="region of interest" description="Disordered" evidence="2">
    <location>
        <begin position="1"/>
        <end position="31"/>
    </location>
</feature>
<dbReference type="InterPro" id="IPR040183">
    <property type="entry name" value="THUMPD1-like"/>
</dbReference>
<dbReference type="InterPro" id="IPR004114">
    <property type="entry name" value="THUMP_dom"/>
</dbReference>
<dbReference type="Gene3D" id="3.30.2300.10">
    <property type="entry name" value="THUMP superfamily"/>
    <property type="match status" value="1"/>
</dbReference>
<name>A0ABR1JKR2_9AGAR</name>
<protein>
    <recommendedName>
        <fullName evidence="3">THUMP domain-containing protein</fullName>
    </recommendedName>
</protein>
<gene>
    <name evidence="4" type="ORF">VKT23_006753</name>
</gene>
<dbReference type="Proteomes" id="UP001498398">
    <property type="component" value="Unassembled WGS sequence"/>
</dbReference>
<reference evidence="4 5" key="1">
    <citation type="submission" date="2024-01" db="EMBL/GenBank/DDBJ databases">
        <title>A draft genome for the cacao thread blight pathogen Marasmiellus scandens.</title>
        <authorList>
            <person name="Baruah I.K."/>
            <person name="Leung J."/>
            <person name="Bukari Y."/>
            <person name="Amoako-Attah I."/>
            <person name="Meinhardt L.W."/>
            <person name="Bailey B.A."/>
            <person name="Cohen S.P."/>
        </authorList>
    </citation>
    <scope>NUCLEOTIDE SEQUENCE [LARGE SCALE GENOMIC DNA]</scope>
    <source>
        <strain evidence="4 5">GH-19</strain>
    </source>
</reference>
<feature type="compositionally biased region" description="Basic and acidic residues" evidence="2">
    <location>
        <begin position="1"/>
        <end position="12"/>
    </location>
</feature>
<keyword evidence="5" id="KW-1185">Reference proteome</keyword>
<feature type="domain" description="THUMP" evidence="3">
    <location>
        <begin position="140"/>
        <end position="246"/>
    </location>
</feature>
<dbReference type="EMBL" id="JBANRG010000009">
    <property type="protein sequence ID" value="KAK7463398.1"/>
    <property type="molecule type" value="Genomic_DNA"/>
</dbReference>
<evidence type="ECO:0000313" key="5">
    <source>
        <dbReference type="Proteomes" id="UP001498398"/>
    </source>
</evidence>
<dbReference type="SMART" id="SM00981">
    <property type="entry name" value="THUMP"/>
    <property type="match status" value="1"/>
</dbReference>
<keyword evidence="1" id="KW-0694">RNA-binding</keyword>
<dbReference type="SUPFAM" id="SSF143437">
    <property type="entry name" value="THUMP domain-like"/>
    <property type="match status" value="1"/>
</dbReference>
<proteinExistence type="predicted"/>
<sequence>MSDSKRKSSSSDKRKKKRYRPDGMAGNKRTVEGPGVWVSCVKGKEKQTVGELYDLFDSIASEIWPLESAGEDGCSDSDSSQDGQNEAPIEAQIANEISSIKKPRTMQRFSNYQTNTPCVVFISCRGPVDPVRLVEAHIGNVQRTGVTRTRYTHRFVPVSKTCFASIPDIQNLCQTMFLTYFSENPNAKDTYKIELRTRNHTTLSRLEIIQAIASCVPGDLKVDLTNPKLFILVEIFKSVCGISITKDYYNLHKYNVMEIATAKGETELNSGRVP</sequence>
<organism evidence="4 5">
    <name type="scientific">Marasmiellus scandens</name>
    <dbReference type="NCBI Taxonomy" id="2682957"/>
    <lineage>
        <taxon>Eukaryota</taxon>
        <taxon>Fungi</taxon>
        <taxon>Dikarya</taxon>
        <taxon>Basidiomycota</taxon>
        <taxon>Agaricomycotina</taxon>
        <taxon>Agaricomycetes</taxon>
        <taxon>Agaricomycetidae</taxon>
        <taxon>Agaricales</taxon>
        <taxon>Marasmiineae</taxon>
        <taxon>Omphalotaceae</taxon>
        <taxon>Marasmiellus</taxon>
    </lineage>
</organism>
<dbReference type="Pfam" id="PF02926">
    <property type="entry name" value="THUMP"/>
    <property type="match status" value="1"/>
</dbReference>
<dbReference type="PROSITE" id="PS51165">
    <property type="entry name" value="THUMP"/>
    <property type="match status" value="1"/>
</dbReference>
<dbReference type="PANTHER" id="PTHR13452:SF10">
    <property type="entry name" value="THUMP DOMAIN-CONTAINING PROTEIN 1"/>
    <property type="match status" value="1"/>
</dbReference>
<evidence type="ECO:0000256" key="2">
    <source>
        <dbReference type="SAM" id="MobiDB-lite"/>
    </source>
</evidence>
<evidence type="ECO:0000259" key="3">
    <source>
        <dbReference type="PROSITE" id="PS51165"/>
    </source>
</evidence>
<evidence type="ECO:0000256" key="1">
    <source>
        <dbReference type="PROSITE-ProRule" id="PRU00529"/>
    </source>
</evidence>
<accession>A0ABR1JKR2</accession>
<comment type="caution">
    <text evidence="4">The sequence shown here is derived from an EMBL/GenBank/DDBJ whole genome shotgun (WGS) entry which is preliminary data.</text>
</comment>
<dbReference type="CDD" id="cd11717">
    <property type="entry name" value="THUMP_THUMPD1_like"/>
    <property type="match status" value="1"/>
</dbReference>